<dbReference type="Proteomes" id="UP000249134">
    <property type="component" value="Chromosome 1"/>
</dbReference>
<protein>
    <submittedName>
        <fullName evidence="12">6-phospho-beta-glucosidase</fullName>
        <ecNumber evidence="12">3.2.1.86</ecNumber>
    </submittedName>
</protein>
<evidence type="ECO:0000313" key="12">
    <source>
        <dbReference type="EMBL" id="SQI63295.1"/>
    </source>
</evidence>
<evidence type="ECO:0000256" key="8">
    <source>
        <dbReference type="PIRSR" id="PIRSR601088-3"/>
    </source>
</evidence>
<dbReference type="PROSITE" id="PS01324">
    <property type="entry name" value="GLYCOSYL_HYDROL_F4"/>
    <property type="match status" value="1"/>
</dbReference>
<dbReference type="InterPro" id="IPR036291">
    <property type="entry name" value="NAD(P)-bd_dom_sf"/>
</dbReference>
<dbReference type="InterPro" id="IPR019802">
    <property type="entry name" value="GlycHydrolase_4_CS"/>
</dbReference>
<dbReference type="Gene3D" id="3.40.50.720">
    <property type="entry name" value="NAD(P)-binding Rossmann-like Domain"/>
    <property type="match status" value="1"/>
</dbReference>
<dbReference type="RefSeq" id="WP_066143590.1">
    <property type="nucleotide sequence ID" value="NZ_CBCSGM010000004.1"/>
</dbReference>
<keyword evidence="4 10" id="KW-0520">NAD</keyword>
<evidence type="ECO:0000256" key="3">
    <source>
        <dbReference type="ARBA" id="ARBA00022801"/>
    </source>
</evidence>
<dbReference type="PANTHER" id="PTHR32092:SF5">
    <property type="entry name" value="6-PHOSPHO-BETA-GLUCOSIDASE"/>
    <property type="match status" value="1"/>
</dbReference>
<evidence type="ECO:0000256" key="5">
    <source>
        <dbReference type="ARBA" id="ARBA00023211"/>
    </source>
</evidence>
<feature type="binding site" evidence="8">
    <location>
        <position position="200"/>
    </location>
    <ligand>
        <name>Mn(2+)</name>
        <dbReference type="ChEBI" id="CHEBI:29035"/>
    </ligand>
</feature>
<dbReference type="EC" id="3.2.1.86" evidence="12"/>
<name>A0A2X4ZFA9_LEDLE</name>
<dbReference type="PRINTS" id="PR00732">
    <property type="entry name" value="GLHYDRLASE4"/>
</dbReference>
<keyword evidence="6 10" id="KW-0326">Glycosidase</keyword>
<keyword evidence="5 8" id="KW-0464">Manganese</keyword>
<evidence type="ECO:0000256" key="10">
    <source>
        <dbReference type="RuleBase" id="RU361152"/>
    </source>
</evidence>
<dbReference type="CDD" id="cd05296">
    <property type="entry name" value="GH4_P_beta_glucosidase"/>
    <property type="match status" value="1"/>
</dbReference>
<dbReference type="InterPro" id="IPR015955">
    <property type="entry name" value="Lactate_DH/Glyco_Ohase_4_C"/>
</dbReference>
<keyword evidence="8" id="KW-0170">Cobalt</keyword>
<evidence type="ECO:0000256" key="1">
    <source>
        <dbReference type="ARBA" id="ARBA00010141"/>
    </source>
</evidence>
<dbReference type="SUPFAM" id="SSF51735">
    <property type="entry name" value="NAD(P)-binding Rossmann-fold domains"/>
    <property type="match status" value="1"/>
</dbReference>
<evidence type="ECO:0000256" key="2">
    <source>
        <dbReference type="ARBA" id="ARBA00022723"/>
    </source>
</evidence>
<dbReference type="GO" id="GO:0016616">
    <property type="term" value="F:oxidoreductase activity, acting on the CH-OH group of donors, NAD or NADP as acceptor"/>
    <property type="evidence" value="ECO:0007669"/>
    <property type="project" value="InterPro"/>
</dbReference>
<gene>
    <name evidence="12" type="primary">chbF</name>
    <name evidence="12" type="ORF">NCTC4824_04021</name>
</gene>
<keyword evidence="8" id="KW-0408">Iron</keyword>
<dbReference type="Pfam" id="PF11975">
    <property type="entry name" value="Glyco_hydro_4C"/>
    <property type="match status" value="1"/>
</dbReference>
<dbReference type="Pfam" id="PF02056">
    <property type="entry name" value="Glyco_hydro_4"/>
    <property type="match status" value="1"/>
</dbReference>
<feature type="binding site" evidence="8">
    <location>
        <position position="170"/>
    </location>
    <ligand>
        <name>Mn(2+)</name>
        <dbReference type="ChEBI" id="CHEBI:29035"/>
    </ligand>
</feature>
<dbReference type="PANTHER" id="PTHR32092">
    <property type="entry name" value="6-PHOSPHO-BETA-GLUCOSIDASE-RELATED"/>
    <property type="match status" value="1"/>
</dbReference>
<keyword evidence="13" id="KW-1185">Reference proteome</keyword>
<dbReference type="GO" id="GO:0046872">
    <property type="term" value="F:metal ion binding"/>
    <property type="evidence" value="ECO:0007669"/>
    <property type="project" value="UniProtKB-KW"/>
</dbReference>
<comment type="cofactor">
    <cofactor evidence="10">
        <name>NAD(+)</name>
        <dbReference type="ChEBI" id="CHEBI:57540"/>
    </cofactor>
    <text evidence="10">Binds 1 NAD(+) per subunit.</text>
</comment>
<accession>A0A2X4ZFA9</accession>
<dbReference type="Gene3D" id="3.90.110.10">
    <property type="entry name" value="Lactate dehydrogenase/glycoside hydrolase, family 4, C-terminal"/>
    <property type="match status" value="1"/>
</dbReference>
<dbReference type="STRING" id="1348624.GCA_001591545_02917"/>
<dbReference type="GO" id="GO:0008706">
    <property type="term" value="F:6-phospho-beta-glucosidase activity"/>
    <property type="evidence" value="ECO:0007669"/>
    <property type="project" value="UniProtKB-EC"/>
</dbReference>
<feature type="binding site" evidence="7">
    <location>
        <position position="94"/>
    </location>
    <ligand>
        <name>substrate</name>
    </ligand>
</feature>
<dbReference type="InterPro" id="IPR022616">
    <property type="entry name" value="Glyco_hydro_4_C"/>
</dbReference>
<keyword evidence="3 10" id="KW-0378">Hydrolase</keyword>
<dbReference type="SUPFAM" id="SSF56327">
    <property type="entry name" value="LDH C-terminal domain-like"/>
    <property type="match status" value="1"/>
</dbReference>
<evidence type="ECO:0000256" key="9">
    <source>
        <dbReference type="PIRSR" id="PIRSR601088-4"/>
    </source>
</evidence>
<evidence type="ECO:0000259" key="11">
    <source>
        <dbReference type="Pfam" id="PF11975"/>
    </source>
</evidence>
<keyword evidence="8" id="KW-0533">Nickel</keyword>
<evidence type="ECO:0000256" key="4">
    <source>
        <dbReference type="ARBA" id="ARBA00023027"/>
    </source>
</evidence>
<dbReference type="InterPro" id="IPR001088">
    <property type="entry name" value="Glyco_hydro_4"/>
</dbReference>
<dbReference type="GO" id="GO:0005975">
    <property type="term" value="P:carbohydrate metabolic process"/>
    <property type="evidence" value="ECO:0007669"/>
    <property type="project" value="InterPro"/>
</dbReference>
<organism evidence="12 13">
    <name type="scientific">Lederbergia lenta</name>
    <name type="common">Bacillus lentus</name>
    <dbReference type="NCBI Taxonomy" id="1467"/>
    <lineage>
        <taxon>Bacteria</taxon>
        <taxon>Bacillati</taxon>
        <taxon>Bacillota</taxon>
        <taxon>Bacilli</taxon>
        <taxon>Bacillales</taxon>
        <taxon>Bacillaceae</taxon>
        <taxon>Lederbergia</taxon>
    </lineage>
</organism>
<dbReference type="EMBL" id="LS483476">
    <property type="protein sequence ID" value="SQI63295.1"/>
    <property type="molecule type" value="Genomic_DNA"/>
</dbReference>
<feature type="domain" description="Glycosyl hydrolase family 4 C-terminal" evidence="11">
    <location>
        <begin position="195"/>
        <end position="410"/>
    </location>
</feature>
<comment type="similarity">
    <text evidence="1 10">Belongs to the glycosyl hydrolase 4 family.</text>
</comment>
<feature type="binding site" evidence="7">
    <location>
        <position position="148"/>
    </location>
    <ligand>
        <name>substrate</name>
    </ligand>
</feature>
<sequence>MSLKVTIIGGGSSYTPEIIEGFMNRYPSFPVTEIVLVDIEKGHNKLKIVTSLAKRMIQKSGLPIKLSYTLDRRKALENADFVATQIRVGGLDAREKDERISLSHGVIGQETNGAGGIFKALRTIPVMLDIAQDIHEICPNAWMINFTNPAGIVTEALLKYSPHKKVIGVCNIPFNMKNSVAEMMDCNVNDVEIEFIGMNHFVFGRSVYIQGEDRTAAVLEKMLQQNVDYSPANIVSIGWSETFIHALKMLPNPYHQYYFQKEETLEKDLTAFKENGTRSEVVKQVEMDLFEKYKDENLDVKPEELEKRGGAYYSDAACNLMDSIHNNKGDVQTVNTMNNGAIPDLPTNSVIEVNAVITKDGPKAIASGHLPLNIKGITIQMKAFEELVIEAAISGDYLKAYEAMVMNPLVQNEKKAKILLDELLEAHKDYLPQFQK</sequence>
<evidence type="ECO:0000313" key="13">
    <source>
        <dbReference type="Proteomes" id="UP000249134"/>
    </source>
</evidence>
<keyword evidence="2 8" id="KW-0479">Metal-binding</keyword>
<reference evidence="12 13" key="1">
    <citation type="submission" date="2018-06" db="EMBL/GenBank/DDBJ databases">
        <authorList>
            <consortium name="Pathogen Informatics"/>
            <person name="Doyle S."/>
        </authorList>
    </citation>
    <scope>NUCLEOTIDE SEQUENCE [LARGE SCALE GENOMIC DNA]</scope>
    <source>
        <strain evidence="12 13">NCTC4824</strain>
    </source>
</reference>
<evidence type="ECO:0000256" key="7">
    <source>
        <dbReference type="PIRSR" id="PIRSR601088-2"/>
    </source>
</evidence>
<dbReference type="KEGG" id="blen:NCTC4824_04021"/>
<evidence type="ECO:0000256" key="6">
    <source>
        <dbReference type="ARBA" id="ARBA00023295"/>
    </source>
</evidence>
<proteinExistence type="inferred from homology"/>
<dbReference type="AlphaFoldDB" id="A0A2X4ZFA9"/>
<feature type="site" description="Increases basicity of active site Tyr" evidence="9">
    <location>
        <position position="110"/>
    </location>
</feature>